<keyword evidence="2" id="KW-1185">Reference proteome</keyword>
<dbReference type="EMBL" id="KQ972392">
    <property type="protein sequence ID" value="KXZ75908.1"/>
    <property type="molecule type" value="Genomic_DNA"/>
</dbReference>
<organism evidence="1 2">
    <name type="scientific">Tribolium castaneum</name>
    <name type="common">Red flour beetle</name>
    <dbReference type="NCBI Taxonomy" id="7070"/>
    <lineage>
        <taxon>Eukaryota</taxon>
        <taxon>Metazoa</taxon>
        <taxon>Ecdysozoa</taxon>
        <taxon>Arthropoda</taxon>
        <taxon>Hexapoda</taxon>
        <taxon>Insecta</taxon>
        <taxon>Pterygota</taxon>
        <taxon>Neoptera</taxon>
        <taxon>Endopterygota</taxon>
        <taxon>Coleoptera</taxon>
        <taxon>Polyphaga</taxon>
        <taxon>Cucujiformia</taxon>
        <taxon>Tenebrionidae</taxon>
        <taxon>Tenebrionidae incertae sedis</taxon>
        <taxon>Tribolium</taxon>
    </lineage>
</organism>
<name>A0A139W9F4_TRICA</name>
<accession>A0A139W9F4</accession>
<evidence type="ECO:0000313" key="1">
    <source>
        <dbReference type="EMBL" id="KXZ75908.1"/>
    </source>
</evidence>
<protein>
    <submittedName>
        <fullName evidence="1">Uncharacterized protein</fullName>
    </submittedName>
</protein>
<reference evidence="1 2" key="1">
    <citation type="journal article" date="2008" name="Nature">
        <title>The genome of the model beetle and pest Tribolium castaneum.</title>
        <authorList>
            <consortium name="Tribolium Genome Sequencing Consortium"/>
            <person name="Richards S."/>
            <person name="Gibbs R.A."/>
            <person name="Weinstock G.M."/>
            <person name="Brown S.J."/>
            <person name="Denell R."/>
            <person name="Beeman R.W."/>
            <person name="Gibbs R."/>
            <person name="Beeman R.W."/>
            <person name="Brown S.J."/>
            <person name="Bucher G."/>
            <person name="Friedrich M."/>
            <person name="Grimmelikhuijzen C.J."/>
            <person name="Klingler M."/>
            <person name="Lorenzen M."/>
            <person name="Richards S."/>
            <person name="Roth S."/>
            <person name="Schroder R."/>
            <person name="Tautz D."/>
            <person name="Zdobnov E.M."/>
            <person name="Muzny D."/>
            <person name="Gibbs R.A."/>
            <person name="Weinstock G.M."/>
            <person name="Attaway T."/>
            <person name="Bell S."/>
            <person name="Buhay C.J."/>
            <person name="Chandrabose M.N."/>
            <person name="Chavez D."/>
            <person name="Clerk-Blankenburg K.P."/>
            <person name="Cree A."/>
            <person name="Dao M."/>
            <person name="Davis C."/>
            <person name="Chacko J."/>
            <person name="Dinh H."/>
            <person name="Dugan-Rocha S."/>
            <person name="Fowler G."/>
            <person name="Garner T.T."/>
            <person name="Garnes J."/>
            <person name="Gnirke A."/>
            <person name="Hawes A."/>
            <person name="Hernandez J."/>
            <person name="Hines S."/>
            <person name="Holder M."/>
            <person name="Hume J."/>
            <person name="Jhangiani S.N."/>
            <person name="Joshi V."/>
            <person name="Khan Z.M."/>
            <person name="Jackson L."/>
            <person name="Kovar C."/>
            <person name="Kowis A."/>
            <person name="Lee S."/>
            <person name="Lewis L.R."/>
            <person name="Margolis J."/>
            <person name="Morgan M."/>
            <person name="Nazareth L.V."/>
            <person name="Nguyen N."/>
            <person name="Okwuonu G."/>
            <person name="Parker D."/>
            <person name="Richards S."/>
            <person name="Ruiz S.J."/>
            <person name="Santibanez J."/>
            <person name="Savard J."/>
            <person name="Scherer S.E."/>
            <person name="Schneider B."/>
            <person name="Sodergren E."/>
            <person name="Tautz D."/>
            <person name="Vattahil S."/>
            <person name="Villasana D."/>
            <person name="White C.S."/>
            <person name="Wright R."/>
            <person name="Park Y."/>
            <person name="Beeman R.W."/>
            <person name="Lord J."/>
            <person name="Oppert B."/>
            <person name="Lorenzen M."/>
            <person name="Brown S."/>
            <person name="Wang L."/>
            <person name="Savard J."/>
            <person name="Tautz D."/>
            <person name="Richards S."/>
            <person name="Weinstock G."/>
            <person name="Gibbs R.A."/>
            <person name="Liu Y."/>
            <person name="Worley K."/>
            <person name="Weinstock G."/>
            <person name="Elsik C.G."/>
            <person name="Reese J.T."/>
            <person name="Elhaik E."/>
            <person name="Landan G."/>
            <person name="Graur D."/>
            <person name="Arensburger P."/>
            <person name="Atkinson P."/>
            <person name="Beeman R.W."/>
            <person name="Beidler J."/>
            <person name="Brown S.J."/>
            <person name="Demuth J.P."/>
            <person name="Drury D.W."/>
            <person name="Du Y.Z."/>
            <person name="Fujiwara H."/>
            <person name="Lorenzen M."/>
            <person name="Maselli V."/>
            <person name="Osanai M."/>
            <person name="Park Y."/>
            <person name="Robertson H.M."/>
            <person name="Tu Z."/>
            <person name="Wang J.J."/>
            <person name="Wang S."/>
            <person name="Richards S."/>
            <person name="Song H."/>
            <person name="Zhang L."/>
            <person name="Sodergren E."/>
            <person name="Werner D."/>
            <person name="Stanke M."/>
            <person name="Morgenstern B."/>
            <person name="Solovyev V."/>
            <person name="Kosarev P."/>
            <person name="Brown G."/>
            <person name="Chen H.C."/>
            <person name="Ermolaeva O."/>
            <person name="Hlavina W."/>
            <person name="Kapustin Y."/>
            <person name="Kiryutin B."/>
            <person name="Kitts P."/>
            <person name="Maglott D."/>
            <person name="Pruitt K."/>
            <person name="Sapojnikov V."/>
            <person name="Souvorov A."/>
            <person name="Mackey A.J."/>
            <person name="Waterhouse R.M."/>
            <person name="Wyder S."/>
            <person name="Zdobnov E.M."/>
            <person name="Zdobnov E.M."/>
            <person name="Wyder S."/>
            <person name="Kriventseva E.V."/>
            <person name="Kadowaki T."/>
            <person name="Bork P."/>
            <person name="Aranda M."/>
            <person name="Bao R."/>
            <person name="Beermann A."/>
            <person name="Berns N."/>
            <person name="Bolognesi R."/>
            <person name="Bonneton F."/>
            <person name="Bopp D."/>
            <person name="Brown S.J."/>
            <person name="Bucher G."/>
            <person name="Butts T."/>
            <person name="Chaumot A."/>
            <person name="Denell R.E."/>
            <person name="Ferrier D.E."/>
            <person name="Friedrich M."/>
            <person name="Gordon C.M."/>
            <person name="Jindra M."/>
            <person name="Klingler M."/>
            <person name="Lan Q."/>
            <person name="Lattorff H.M."/>
            <person name="Laudet V."/>
            <person name="von Levetsow C."/>
            <person name="Liu Z."/>
            <person name="Lutz R."/>
            <person name="Lynch J.A."/>
            <person name="da Fonseca R.N."/>
            <person name="Posnien N."/>
            <person name="Reuter R."/>
            <person name="Roth S."/>
            <person name="Savard J."/>
            <person name="Schinko J.B."/>
            <person name="Schmitt C."/>
            <person name="Schoppmeier M."/>
            <person name="Schroder R."/>
            <person name="Shippy T.D."/>
            <person name="Simonnet F."/>
            <person name="Marques-Souza H."/>
            <person name="Tautz D."/>
            <person name="Tomoyasu Y."/>
            <person name="Trauner J."/>
            <person name="Van der Zee M."/>
            <person name="Vervoort M."/>
            <person name="Wittkopp N."/>
            <person name="Wimmer E.A."/>
            <person name="Yang X."/>
            <person name="Jones A.K."/>
            <person name="Sattelle D.B."/>
            <person name="Ebert P.R."/>
            <person name="Nelson D."/>
            <person name="Scott J.G."/>
            <person name="Beeman R.W."/>
            <person name="Muthukrishnan S."/>
            <person name="Kramer K.J."/>
            <person name="Arakane Y."/>
            <person name="Beeman R.W."/>
            <person name="Zhu Q."/>
            <person name="Hogenkamp D."/>
            <person name="Dixit R."/>
            <person name="Oppert B."/>
            <person name="Jiang H."/>
            <person name="Zou Z."/>
            <person name="Marshall J."/>
            <person name="Elpidina E."/>
            <person name="Vinokurov K."/>
            <person name="Oppert C."/>
            <person name="Zou Z."/>
            <person name="Evans J."/>
            <person name="Lu Z."/>
            <person name="Zhao P."/>
            <person name="Sumathipala N."/>
            <person name="Altincicek B."/>
            <person name="Vilcinskas A."/>
            <person name="Williams M."/>
            <person name="Hultmark D."/>
            <person name="Hetru C."/>
            <person name="Jiang H."/>
            <person name="Grimmelikhuijzen C.J."/>
            <person name="Hauser F."/>
            <person name="Cazzamali G."/>
            <person name="Williamson M."/>
            <person name="Park Y."/>
            <person name="Li B."/>
            <person name="Tanaka Y."/>
            <person name="Predel R."/>
            <person name="Neupert S."/>
            <person name="Schachtner J."/>
            <person name="Verleyen P."/>
            <person name="Raible F."/>
            <person name="Bork P."/>
            <person name="Friedrich M."/>
            <person name="Walden K.K."/>
            <person name="Robertson H.M."/>
            <person name="Angeli S."/>
            <person name="Foret S."/>
            <person name="Bucher G."/>
            <person name="Schuetz S."/>
            <person name="Maleszka R."/>
            <person name="Wimmer E.A."/>
            <person name="Beeman R.W."/>
            <person name="Lorenzen M."/>
            <person name="Tomoyasu Y."/>
            <person name="Miller S.C."/>
            <person name="Grossmann D."/>
            <person name="Bucher G."/>
        </authorList>
    </citation>
    <scope>NUCLEOTIDE SEQUENCE [LARGE SCALE GENOMIC DNA]</scope>
    <source>
        <strain evidence="1 2">Georgia GA2</strain>
    </source>
</reference>
<reference evidence="1 2" key="2">
    <citation type="journal article" date="2010" name="Nucleic Acids Res.">
        <title>BeetleBase in 2010: revisions to provide comprehensive genomic information for Tribolium castaneum.</title>
        <authorList>
            <person name="Kim H.S."/>
            <person name="Murphy T."/>
            <person name="Xia J."/>
            <person name="Caragea D."/>
            <person name="Park Y."/>
            <person name="Beeman R.W."/>
            <person name="Lorenzen M.D."/>
            <person name="Butcher S."/>
            <person name="Manak J.R."/>
            <person name="Brown S.J."/>
        </authorList>
    </citation>
    <scope>NUCLEOTIDE SEQUENCE [LARGE SCALE GENOMIC DNA]</scope>
    <source>
        <strain evidence="1 2">Georgia GA2</strain>
    </source>
</reference>
<dbReference type="Proteomes" id="UP000007266">
    <property type="component" value="Unassembled WGS sequence"/>
</dbReference>
<dbReference type="AlphaFoldDB" id="A0A139W9F4"/>
<proteinExistence type="predicted"/>
<sequence>MEYFSICCGAAAGKISLFLETTISIRSWRQLWLKIKLLNQGSLFYIPEALRLCCK</sequence>
<gene>
    <name evidence="1" type="primary">AUGUSTUS-3.0.2_31694</name>
    <name evidence="1" type="ORF">TcasGA2_TC031694</name>
</gene>
<evidence type="ECO:0000313" key="2">
    <source>
        <dbReference type="Proteomes" id="UP000007266"/>
    </source>
</evidence>
<dbReference type="InParanoid" id="A0A139W9F4"/>